<dbReference type="EMBL" id="CP014136">
    <property type="protein sequence ID" value="ATA18276.1"/>
    <property type="molecule type" value="Genomic_DNA"/>
</dbReference>
<protein>
    <submittedName>
        <fullName evidence="18">TonB-dependent siderophore receptor</fullName>
    </submittedName>
</protein>
<dbReference type="NCBIfam" id="TIGR01783">
    <property type="entry name" value="TonB-siderophor"/>
    <property type="match status" value="1"/>
</dbReference>
<dbReference type="InterPro" id="IPR012910">
    <property type="entry name" value="Plug_dom"/>
</dbReference>
<keyword evidence="13 14" id="KW-0998">Cell outer membrane</keyword>
<keyword evidence="5" id="KW-0410">Iron transport</keyword>
<evidence type="ECO:0000256" key="6">
    <source>
        <dbReference type="ARBA" id="ARBA00022692"/>
    </source>
</evidence>
<comment type="similarity">
    <text evidence="2 14 15">Belongs to the TonB-dependent receptor family.</text>
</comment>
<sequence>MSKALQRAWKKRISPSRLALAINITFAVANGALLLPQAAYAAAAAAPIHFSVQAGSLEQGLLTIARQSQQTISFNPTLVAPYQAKPIDGNFTLEQAIVHQLQGTPLSVTTTANGTLTIDAVTTAMPTAAASDLQAAKDSGQTLPTITVVGSADQSEDATVYNPSTSSTATRTNLSLQETAQSVQVVSRKLLDDRQAVSVEDALRNTGGVTLQDGSRGSKSIYIRGFNVTGGSTDGVSNPNSTVNGSATGYSSIDGIERVEVLKGPQAVLAGNSSPAGSVNVVRKAPTADPLHTYKFEVSKYGEVKNAIDLGGPLNDDKTFLYRFNASTMRADNSFPDFNGKRGEYVAPVLAWVTDSTNFKVGAEFNTGRTSGPAATLYSNGRIQRLPEYRLGDKDNHFSINAKTVYYELNQDLFDDWSFNSKATYLDNTTNYRLHELYGASSDGTLTAHELGNKQDLNSISLQNDIRGKFSIGPMTHNILVGYDFQRAKTTSWDLPSGRIYTTANYNDPDSISFPAIPDPSYKSYTMLQYQKGLILQDQIDFWDRLHFQLSVKQAKWSLRTTTTKTSEKNVTQWVPSYGVSFDITPEITAYANLLNSFATVGTINTLTGEQLDPSTGKSKEVGLKFSLLDDNLTITTAAFHIVQKNVVVTDITGNAVGAEGRETKGFDFDLNGRILPGWDITASYTFAQPKDPDNSSVTGATSQARVTAQPKHSGSIWTTYELQEGRFQGLGAGIGVQAASDTWNGSTNNYFKMGGWAQTDASVFYHQPKYTVTLGVNNIFDRDLYYYSTSVNYIGVKPGRTARLSVTYSF</sequence>
<dbReference type="Pfam" id="PF07715">
    <property type="entry name" value="Plug"/>
    <property type="match status" value="1"/>
</dbReference>
<keyword evidence="3 14" id="KW-0813">Transport</keyword>
<dbReference type="KEGG" id="gqu:AWC35_02305"/>
<dbReference type="OrthoDB" id="127311at2"/>
<evidence type="ECO:0000256" key="1">
    <source>
        <dbReference type="ARBA" id="ARBA00004571"/>
    </source>
</evidence>
<keyword evidence="9" id="KW-0406">Ion transport</keyword>
<evidence type="ECO:0000256" key="3">
    <source>
        <dbReference type="ARBA" id="ARBA00022448"/>
    </source>
</evidence>
<dbReference type="GO" id="GO:0038023">
    <property type="term" value="F:signaling receptor activity"/>
    <property type="evidence" value="ECO:0007669"/>
    <property type="project" value="InterPro"/>
</dbReference>
<keyword evidence="4 14" id="KW-1134">Transmembrane beta strand</keyword>
<evidence type="ECO:0000313" key="19">
    <source>
        <dbReference type="Proteomes" id="UP000217182"/>
    </source>
</evidence>
<name>A0A250AWS5_9GAMM</name>
<dbReference type="InterPro" id="IPR000531">
    <property type="entry name" value="Beta-barrel_TonB"/>
</dbReference>
<keyword evidence="12 18" id="KW-0675">Receptor</keyword>
<dbReference type="InterPro" id="IPR036942">
    <property type="entry name" value="Beta-barrel_TonB_sf"/>
</dbReference>
<dbReference type="CDD" id="cd01347">
    <property type="entry name" value="ligand_gated_channel"/>
    <property type="match status" value="1"/>
</dbReference>
<evidence type="ECO:0000256" key="2">
    <source>
        <dbReference type="ARBA" id="ARBA00009810"/>
    </source>
</evidence>
<keyword evidence="11 14" id="KW-0472">Membrane</keyword>
<evidence type="ECO:0000256" key="10">
    <source>
        <dbReference type="ARBA" id="ARBA00023077"/>
    </source>
</evidence>
<evidence type="ECO:0000256" key="8">
    <source>
        <dbReference type="ARBA" id="ARBA00023004"/>
    </source>
</evidence>
<dbReference type="Pfam" id="PF00593">
    <property type="entry name" value="TonB_dep_Rec_b-barrel"/>
    <property type="match status" value="1"/>
</dbReference>
<evidence type="ECO:0000256" key="4">
    <source>
        <dbReference type="ARBA" id="ARBA00022452"/>
    </source>
</evidence>
<evidence type="ECO:0000256" key="11">
    <source>
        <dbReference type="ARBA" id="ARBA00023136"/>
    </source>
</evidence>
<proteinExistence type="inferred from homology"/>
<dbReference type="GO" id="GO:0015344">
    <property type="term" value="F:siderophore uptake transmembrane transporter activity"/>
    <property type="evidence" value="ECO:0007669"/>
    <property type="project" value="TreeGrafter"/>
</dbReference>
<dbReference type="Gene3D" id="2.170.130.10">
    <property type="entry name" value="TonB-dependent receptor, plug domain"/>
    <property type="match status" value="1"/>
</dbReference>
<evidence type="ECO:0000259" key="17">
    <source>
        <dbReference type="Pfam" id="PF07715"/>
    </source>
</evidence>
<dbReference type="InterPro" id="IPR037066">
    <property type="entry name" value="Plug_dom_sf"/>
</dbReference>
<evidence type="ECO:0000256" key="14">
    <source>
        <dbReference type="PROSITE-ProRule" id="PRU01360"/>
    </source>
</evidence>
<evidence type="ECO:0000256" key="15">
    <source>
        <dbReference type="RuleBase" id="RU003357"/>
    </source>
</evidence>
<keyword evidence="8" id="KW-0408">Iron</keyword>
<evidence type="ECO:0000256" key="9">
    <source>
        <dbReference type="ARBA" id="ARBA00023065"/>
    </source>
</evidence>
<evidence type="ECO:0000259" key="16">
    <source>
        <dbReference type="Pfam" id="PF00593"/>
    </source>
</evidence>
<dbReference type="AlphaFoldDB" id="A0A250AWS5"/>
<evidence type="ECO:0000256" key="7">
    <source>
        <dbReference type="ARBA" id="ARBA00022729"/>
    </source>
</evidence>
<feature type="domain" description="TonB-dependent receptor-like beta-barrel" evidence="16">
    <location>
        <begin position="352"/>
        <end position="780"/>
    </location>
</feature>
<evidence type="ECO:0000256" key="5">
    <source>
        <dbReference type="ARBA" id="ARBA00022496"/>
    </source>
</evidence>
<keyword evidence="19" id="KW-1185">Reference proteome</keyword>
<organism evidence="18 19">
    <name type="scientific">Gibbsiella quercinecans</name>
    <dbReference type="NCBI Taxonomy" id="929813"/>
    <lineage>
        <taxon>Bacteria</taxon>
        <taxon>Pseudomonadati</taxon>
        <taxon>Pseudomonadota</taxon>
        <taxon>Gammaproteobacteria</taxon>
        <taxon>Enterobacterales</taxon>
        <taxon>Yersiniaceae</taxon>
        <taxon>Gibbsiella</taxon>
    </lineage>
</organism>
<evidence type="ECO:0000313" key="18">
    <source>
        <dbReference type="EMBL" id="ATA18276.1"/>
    </source>
</evidence>
<dbReference type="Gene3D" id="3.55.50.30">
    <property type="match status" value="1"/>
</dbReference>
<dbReference type="PROSITE" id="PS52016">
    <property type="entry name" value="TONB_DEPENDENT_REC_3"/>
    <property type="match status" value="1"/>
</dbReference>
<accession>A0A250AWS5</accession>
<keyword evidence="7" id="KW-0732">Signal</keyword>
<dbReference type="Gene3D" id="2.40.170.20">
    <property type="entry name" value="TonB-dependent receptor, beta-barrel domain"/>
    <property type="match status" value="1"/>
</dbReference>
<dbReference type="InterPro" id="IPR039426">
    <property type="entry name" value="TonB-dep_rcpt-like"/>
</dbReference>
<dbReference type="GO" id="GO:0015891">
    <property type="term" value="P:siderophore transport"/>
    <property type="evidence" value="ECO:0007669"/>
    <property type="project" value="InterPro"/>
</dbReference>
<feature type="domain" description="TonB-dependent receptor plug" evidence="17">
    <location>
        <begin position="176"/>
        <end position="277"/>
    </location>
</feature>
<dbReference type="RefSeq" id="WP_095844870.1">
    <property type="nucleotide sequence ID" value="NZ_CP014136.1"/>
</dbReference>
<reference evidence="18 19" key="1">
    <citation type="submission" date="2016-01" db="EMBL/GenBank/DDBJ databases">
        <authorList>
            <person name="Oliw E.H."/>
        </authorList>
    </citation>
    <scope>NUCLEOTIDE SEQUENCE [LARGE SCALE GENOMIC DNA]</scope>
    <source>
        <strain evidence="18 19">FRB97</strain>
    </source>
</reference>
<keyword evidence="6 14" id="KW-0812">Transmembrane</keyword>
<dbReference type="GO" id="GO:0009279">
    <property type="term" value="C:cell outer membrane"/>
    <property type="evidence" value="ECO:0007669"/>
    <property type="project" value="UniProtKB-SubCell"/>
</dbReference>
<dbReference type="Proteomes" id="UP000217182">
    <property type="component" value="Chromosome"/>
</dbReference>
<evidence type="ECO:0000256" key="13">
    <source>
        <dbReference type="ARBA" id="ARBA00023237"/>
    </source>
</evidence>
<dbReference type="SUPFAM" id="SSF56935">
    <property type="entry name" value="Porins"/>
    <property type="match status" value="1"/>
</dbReference>
<comment type="subcellular location">
    <subcellularLocation>
        <location evidence="1 14">Cell outer membrane</location>
        <topology evidence="1 14">Multi-pass membrane protein</topology>
    </subcellularLocation>
</comment>
<evidence type="ECO:0000256" key="12">
    <source>
        <dbReference type="ARBA" id="ARBA00023170"/>
    </source>
</evidence>
<gene>
    <name evidence="18" type="ORF">AWC35_02305</name>
</gene>
<keyword evidence="10 15" id="KW-0798">TonB box</keyword>
<dbReference type="InterPro" id="IPR010105">
    <property type="entry name" value="TonB_sidphr_rcpt"/>
</dbReference>
<dbReference type="PANTHER" id="PTHR32552:SF68">
    <property type="entry name" value="FERRICHROME OUTER MEMBRANE TRANSPORTER_PHAGE RECEPTOR"/>
    <property type="match status" value="1"/>
</dbReference>
<dbReference type="PANTHER" id="PTHR32552">
    <property type="entry name" value="FERRICHROME IRON RECEPTOR-RELATED"/>
    <property type="match status" value="1"/>
</dbReference>